<accession>A0ABZ2NP95</accession>
<reference evidence="1 2" key="1">
    <citation type="submission" date="2024-02" db="EMBL/GenBank/DDBJ databases">
        <title>Seven novel Bacillus-like species.</title>
        <authorList>
            <person name="Liu G."/>
        </authorList>
    </citation>
    <scope>NUCLEOTIDE SEQUENCE [LARGE SCALE GENOMIC DNA]</scope>
    <source>
        <strain evidence="1 2">FJAT-52054</strain>
        <plasmid evidence="1 2">unnamed2</plasmid>
    </source>
</reference>
<name>A0ABZ2NP95_9BACI</name>
<gene>
    <name evidence="1" type="ORF">WCV65_21230</name>
</gene>
<evidence type="ECO:0000313" key="1">
    <source>
        <dbReference type="EMBL" id="WXB99150.1"/>
    </source>
</evidence>
<evidence type="ECO:0000313" key="2">
    <source>
        <dbReference type="Proteomes" id="UP001377337"/>
    </source>
</evidence>
<geneLocation type="plasmid" evidence="1 2">
    <name>unnamed2</name>
</geneLocation>
<feature type="non-terminal residue" evidence="1">
    <location>
        <position position="1"/>
    </location>
</feature>
<keyword evidence="2" id="KW-1185">Reference proteome</keyword>
<protein>
    <submittedName>
        <fullName evidence="1">XRE family transcriptional regulator</fullName>
    </submittedName>
</protein>
<dbReference type="EMBL" id="CP147409">
    <property type="protein sequence ID" value="WXB99150.1"/>
    <property type="molecule type" value="Genomic_DNA"/>
</dbReference>
<dbReference type="Proteomes" id="UP001377337">
    <property type="component" value="Plasmid unnamed2"/>
</dbReference>
<proteinExistence type="predicted"/>
<organism evidence="1 2">
    <name type="scientific">Metabacillus sediminis</name>
    <dbReference type="NCBI Taxonomy" id="3117746"/>
    <lineage>
        <taxon>Bacteria</taxon>
        <taxon>Bacillati</taxon>
        <taxon>Bacillota</taxon>
        <taxon>Bacilli</taxon>
        <taxon>Bacillales</taxon>
        <taxon>Bacillaceae</taxon>
        <taxon>Metabacillus</taxon>
    </lineage>
</organism>
<keyword evidence="1" id="KW-0614">Plasmid</keyword>
<sequence>GELMDVCPSTVGKLERGDLKFSSRYEKKLRLAIKRLRVSGVELINIRKMLEMKESKGYRS</sequence>